<dbReference type="AlphaFoldDB" id="G5B9T6"/>
<proteinExistence type="predicted"/>
<organism evidence="2 3">
    <name type="scientific">Heterocephalus glaber</name>
    <name type="common">Naked mole rat</name>
    <dbReference type="NCBI Taxonomy" id="10181"/>
    <lineage>
        <taxon>Eukaryota</taxon>
        <taxon>Metazoa</taxon>
        <taxon>Chordata</taxon>
        <taxon>Craniata</taxon>
        <taxon>Vertebrata</taxon>
        <taxon>Euteleostomi</taxon>
        <taxon>Mammalia</taxon>
        <taxon>Eutheria</taxon>
        <taxon>Euarchontoglires</taxon>
        <taxon>Glires</taxon>
        <taxon>Rodentia</taxon>
        <taxon>Hystricomorpha</taxon>
        <taxon>Bathyergidae</taxon>
        <taxon>Heterocephalus</taxon>
    </lineage>
</organism>
<evidence type="ECO:0000256" key="1">
    <source>
        <dbReference type="SAM" id="MobiDB-lite"/>
    </source>
</evidence>
<dbReference type="Proteomes" id="UP000006813">
    <property type="component" value="Unassembled WGS sequence"/>
</dbReference>
<evidence type="ECO:0000313" key="3">
    <source>
        <dbReference type="Proteomes" id="UP000006813"/>
    </source>
</evidence>
<name>G5B9T6_HETGA</name>
<gene>
    <name evidence="2" type="ORF">GW7_06341</name>
</gene>
<dbReference type="InParanoid" id="G5B9T6"/>
<feature type="compositionally biased region" description="Polar residues" evidence="1">
    <location>
        <begin position="143"/>
        <end position="163"/>
    </location>
</feature>
<dbReference type="EMBL" id="JH169131">
    <property type="protein sequence ID" value="EHB06047.1"/>
    <property type="molecule type" value="Genomic_DNA"/>
</dbReference>
<evidence type="ECO:0000313" key="2">
    <source>
        <dbReference type="EMBL" id="EHB06047.1"/>
    </source>
</evidence>
<feature type="region of interest" description="Disordered" evidence="1">
    <location>
        <begin position="107"/>
        <end position="181"/>
    </location>
</feature>
<reference evidence="2 3" key="1">
    <citation type="journal article" date="2011" name="Nature">
        <title>Genome sequencing reveals insights into physiology and longevity of the naked mole rat.</title>
        <authorList>
            <person name="Kim E.B."/>
            <person name="Fang X."/>
            <person name="Fushan A.A."/>
            <person name="Huang Z."/>
            <person name="Lobanov A.V."/>
            <person name="Han L."/>
            <person name="Marino S.M."/>
            <person name="Sun X."/>
            <person name="Turanov A.A."/>
            <person name="Yang P."/>
            <person name="Yim S.H."/>
            <person name="Zhao X."/>
            <person name="Kasaikina M.V."/>
            <person name="Stoletzki N."/>
            <person name="Peng C."/>
            <person name="Polak P."/>
            <person name="Xiong Z."/>
            <person name="Kiezun A."/>
            <person name="Zhu Y."/>
            <person name="Chen Y."/>
            <person name="Kryukov G.V."/>
            <person name="Zhang Q."/>
            <person name="Peshkin L."/>
            <person name="Yang L."/>
            <person name="Bronson R.T."/>
            <person name="Buffenstein R."/>
            <person name="Wang B."/>
            <person name="Han C."/>
            <person name="Li Q."/>
            <person name="Chen L."/>
            <person name="Zhao W."/>
            <person name="Sunyaev S.R."/>
            <person name="Park T.J."/>
            <person name="Zhang G."/>
            <person name="Wang J."/>
            <person name="Gladyshev V.N."/>
        </authorList>
    </citation>
    <scope>NUCLEOTIDE SEQUENCE [LARGE SCALE GENOMIC DNA]</scope>
</reference>
<protein>
    <submittedName>
        <fullName evidence="2">Uncharacterized protein</fullName>
    </submittedName>
</protein>
<accession>G5B9T6</accession>
<sequence>MHSCVSLAVPFPHLYFRKPGSHNLKCSPGDPLANSKSTLTTRLNWLLYKRPASIQASRSPSKGEPVSKEELYLRTTARRVGRIPLKERCFGLTEDLTGGALSLCTASVSCPPRGKQVPRGWELPKEGTSATSEKGPKEPAHVQQPSGTGTPYLTHSPGSNATLRHSRQPPQKGPSSAEPRTLARVVSGKSLLPESASVRPSLTALPRHLKFTDP</sequence>